<feature type="compositionally biased region" description="Polar residues" evidence="1">
    <location>
        <begin position="237"/>
        <end position="251"/>
    </location>
</feature>
<sequence length="381" mass="43589">MRKTIQGQIYPNQTTRKILEVISRGCQKVYNHFVGKRKKCDKKKQKQPSKYEQKRQLKKFKDDNPKLKRIQSQILQEIQGAKVKQSKRELKIPLKLNQPLQGEIKTLTISWKKKPKMPLSEVKRAMGGDRGSINIVANNEGDKTKLSKNHNKAKKKLVKECQRLTNRVKDRNHKITRRIVDKNDLIVYEDLKLKKMKEKKKQGKKRKISKYSVKGLQEKEYNFEKWEHGWSLPVKPSETSTSNSKELSRGSSYRKENIEATRIRTIAEPIRNPDRAPQRDALAAVANAIFSRIDDIDDEIDVRTIRNNIAGNLNLPETNSGEVTAKLDALVDLRDNHGNTGTLYTAAYGRGETTRDEITAKVTALTALRDGEATDANTHAA</sequence>
<name>A0A9W4T8F3_9GLOM</name>
<reference evidence="2" key="1">
    <citation type="submission" date="2022-08" db="EMBL/GenBank/DDBJ databases">
        <authorList>
            <person name="Kallberg Y."/>
            <person name="Tangrot J."/>
            <person name="Rosling A."/>
        </authorList>
    </citation>
    <scope>NUCLEOTIDE SEQUENCE</scope>
    <source>
        <strain evidence="2">Wild A</strain>
    </source>
</reference>
<evidence type="ECO:0000313" key="3">
    <source>
        <dbReference type="Proteomes" id="UP001153678"/>
    </source>
</evidence>
<keyword evidence="3" id="KW-1185">Reference proteome</keyword>
<organism evidence="2 3">
    <name type="scientific">Funneliformis geosporum</name>
    <dbReference type="NCBI Taxonomy" id="1117311"/>
    <lineage>
        <taxon>Eukaryota</taxon>
        <taxon>Fungi</taxon>
        <taxon>Fungi incertae sedis</taxon>
        <taxon>Mucoromycota</taxon>
        <taxon>Glomeromycotina</taxon>
        <taxon>Glomeromycetes</taxon>
        <taxon>Glomerales</taxon>
        <taxon>Glomeraceae</taxon>
        <taxon>Funneliformis</taxon>
    </lineage>
</organism>
<proteinExistence type="predicted"/>
<dbReference type="EMBL" id="CAMKVN010010558">
    <property type="protein sequence ID" value="CAI2194194.1"/>
    <property type="molecule type" value="Genomic_DNA"/>
</dbReference>
<evidence type="ECO:0000313" key="2">
    <source>
        <dbReference type="EMBL" id="CAI2194194.1"/>
    </source>
</evidence>
<gene>
    <name evidence="2" type="ORF">FWILDA_LOCUS16453</name>
</gene>
<dbReference type="Proteomes" id="UP001153678">
    <property type="component" value="Unassembled WGS sequence"/>
</dbReference>
<dbReference type="AlphaFoldDB" id="A0A9W4T8F3"/>
<protein>
    <submittedName>
        <fullName evidence="2">18527_t:CDS:1</fullName>
    </submittedName>
</protein>
<feature type="region of interest" description="Disordered" evidence="1">
    <location>
        <begin position="37"/>
        <end position="56"/>
    </location>
</feature>
<accession>A0A9W4T8F3</accession>
<comment type="caution">
    <text evidence="2">The sequence shown here is derived from an EMBL/GenBank/DDBJ whole genome shotgun (WGS) entry which is preliminary data.</text>
</comment>
<evidence type="ECO:0000256" key="1">
    <source>
        <dbReference type="SAM" id="MobiDB-lite"/>
    </source>
</evidence>
<feature type="compositionally biased region" description="Basic residues" evidence="1">
    <location>
        <begin position="37"/>
        <end position="47"/>
    </location>
</feature>
<feature type="region of interest" description="Disordered" evidence="1">
    <location>
        <begin position="234"/>
        <end position="254"/>
    </location>
</feature>